<organism evidence="6 7">
    <name type="scientific">Azoarcus indigens</name>
    <dbReference type="NCBI Taxonomy" id="29545"/>
    <lineage>
        <taxon>Bacteria</taxon>
        <taxon>Pseudomonadati</taxon>
        <taxon>Pseudomonadota</taxon>
        <taxon>Betaproteobacteria</taxon>
        <taxon>Rhodocyclales</taxon>
        <taxon>Zoogloeaceae</taxon>
        <taxon>Azoarcus</taxon>
    </lineage>
</organism>
<evidence type="ECO:0000256" key="1">
    <source>
        <dbReference type="ARBA" id="ARBA00009986"/>
    </source>
</evidence>
<feature type="domain" description="Aldehyde dehydrogenase" evidence="5">
    <location>
        <begin position="17"/>
        <end position="482"/>
    </location>
</feature>
<keyword evidence="2 4" id="KW-0560">Oxidoreductase</keyword>
<proteinExistence type="inferred from homology"/>
<dbReference type="PROSITE" id="PS00687">
    <property type="entry name" value="ALDEHYDE_DEHYDR_GLU"/>
    <property type="match status" value="1"/>
</dbReference>
<dbReference type="OrthoDB" id="6187633at2"/>
<gene>
    <name evidence="6" type="ORF">C7389_11451</name>
</gene>
<evidence type="ECO:0000256" key="2">
    <source>
        <dbReference type="ARBA" id="ARBA00023002"/>
    </source>
</evidence>
<name>A0A4R6DV87_9RHOO</name>
<evidence type="ECO:0000259" key="5">
    <source>
        <dbReference type="Pfam" id="PF00171"/>
    </source>
</evidence>
<dbReference type="Proteomes" id="UP000295129">
    <property type="component" value="Unassembled WGS sequence"/>
</dbReference>
<dbReference type="FunFam" id="3.40.309.10:FF:000012">
    <property type="entry name" value="Betaine aldehyde dehydrogenase"/>
    <property type="match status" value="1"/>
</dbReference>
<dbReference type="PANTHER" id="PTHR11699">
    <property type="entry name" value="ALDEHYDE DEHYDROGENASE-RELATED"/>
    <property type="match status" value="1"/>
</dbReference>
<accession>A0A4R6DV87</accession>
<dbReference type="InterPro" id="IPR015590">
    <property type="entry name" value="Aldehyde_DH_dom"/>
</dbReference>
<dbReference type="GO" id="GO:0016620">
    <property type="term" value="F:oxidoreductase activity, acting on the aldehyde or oxo group of donors, NAD or NADP as acceptor"/>
    <property type="evidence" value="ECO:0007669"/>
    <property type="project" value="InterPro"/>
</dbReference>
<feature type="active site" evidence="3">
    <location>
        <position position="259"/>
    </location>
</feature>
<evidence type="ECO:0000256" key="4">
    <source>
        <dbReference type="RuleBase" id="RU003345"/>
    </source>
</evidence>
<dbReference type="Gene3D" id="3.40.605.10">
    <property type="entry name" value="Aldehyde Dehydrogenase, Chain A, domain 1"/>
    <property type="match status" value="1"/>
</dbReference>
<keyword evidence="7" id="KW-1185">Reference proteome</keyword>
<dbReference type="RefSeq" id="WP_133593252.1">
    <property type="nucleotide sequence ID" value="NZ_SNVV01000014.1"/>
</dbReference>
<evidence type="ECO:0000313" key="7">
    <source>
        <dbReference type="Proteomes" id="UP000295129"/>
    </source>
</evidence>
<dbReference type="InterPro" id="IPR016163">
    <property type="entry name" value="Ald_DH_C"/>
</dbReference>
<dbReference type="SUPFAM" id="SSF53720">
    <property type="entry name" value="ALDH-like"/>
    <property type="match status" value="1"/>
</dbReference>
<dbReference type="InterPro" id="IPR016162">
    <property type="entry name" value="Ald_DH_N"/>
</dbReference>
<dbReference type="InterPro" id="IPR016160">
    <property type="entry name" value="Ald_DH_CS_CYS"/>
</dbReference>
<evidence type="ECO:0000313" key="6">
    <source>
        <dbReference type="EMBL" id="TDN48664.1"/>
    </source>
</evidence>
<reference evidence="6 7" key="1">
    <citation type="submission" date="2019-03" db="EMBL/GenBank/DDBJ databases">
        <title>Genomic Encyclopedia of Type Strains, Phase IV (KMG-IV): sequencing the most valuable type-strain genomes for metagenomic binning, comparative biology and taxonomic classification.</title>
        <authorList>
            <person name="Goeker M."/>
        </authorList>
    </citation>
    <scope>NUCLEOTIDE SEQUENCE [LARGE SCALE GENOMIC DNA]</scope>
    <source>
        <strain evidence="6 7">DSM 12121</strain>
    </source>
</reference>
<dbReference type="PROSITE" id="PS00070">
    <property type="entry name" value="ALDEHYDE_DEHYDR_CYS"/>
    <property type="match status" value="1"/>
</dbReference>
<comment type="caution">
    <text evidence="6">The sequence shown here is derived from an EMBL/GenBank/DDBJ whole genome shotgun (WGS) entry which is preliminary data.</text>
</comment>
<dbReference type="Pfam" id="PF00171">
    <property type="entry name" value="Aldedh"/>
    <property type="match status" value="1"/>
</dbReference>
<dbReference type="Gene3D" id="3.40.309.10">
    <property type="entry name" value="Aldehyde Dehydrogenase, Chain A, domain 2"/>
    <property type="match status" value="1"/>
</dbReference>
<sequence>MSAPTSYPNRNFIAGEWRAAASGATFAKLAPTSGAVLAEVANAGAADVDAAVAAARAQFDGGEWSRLPGAERGRLLNKLADLLARDAERFAHILAMEQGRPLMEMRMLDLPMSVDTLRYFAGWADKLEGRQIPTAGFMGRPTLNYTIREAIGVAALIVPWNAPLMIGIWKLAPALAAGCTVVLKPSEDAPLALTALAELAAEAGFPAGVFNLVNGMGPEAGATLVKHPGVDKISFTGSTEVGRIIAREAAPLFKRLTLELGGKAPQIICQDADLNIAIMGVAMGLFVNQGQTCAAGTRILVHRSRYDDVVGALAGAAKSVTLGDPLDANTRMGALINARHRDRVASLIESGIAEGAALVAGGEALPDSGFFVRPTVFAGGTPQMRIMREEIFGPVGVVVPFDSDEEAVRLANDTPFGLSASLWTQDVARAHTLAPKLRVGAVAINGWSPLDARLPWGGYKDSGVGRDLSRLALDAYTEEKVVSLVM</sequence>
<dbReference type="AlphaFoldDB" id="A0A4R6DV87"/>
<evidence type="ECO:0000256" key="3">
    <source>
        <dbReference type="PROSITE-ProRule" id="PRU10007"/>
    </source>
</evidence>
<protein>
    <submittedName>
        <fullName evidence="6">Betaine-aldehyde dehydrogenase/succinate-semialdehyde dehydrogenase/glutarate-semialdehyde dehydrogenase</fullName>
    </submittedName>
</protein>
<dbReference type="FunFam" id="3.40.605.10:FF:000007">
    <property type="entry name" value="NAD/NADP-dependent betaine aldehyde dehydrogenase"/>
    <property type="match status" value="1"/>
</dbReference>
<dbReference type="InterPro" id="IPR029510">
    <property type="entry name" value="Ald_DH_CS_GLU"/>
</dbReference>
<dbReference type="EMBL" id="SNVV01000014">
    <property type="protein sequence ID" value="TDN48664.1"/>
    <property type="molecule type" value="Genomic_DNA"/>
</dbReference>
<comment type="similarity">
    <text evidence="1 4">Belongs to the aldehyde dehydrogenase family.</text>
</comment>
<dbReference type="InterPro" id="IPR016161">
    <property type="entry name" value="Ald_DH/histidinol_DH"/>
</dbReference>